<comment type="caution">
    <text evidence="1">The sequence shown here is derived from an EMBL/GenBank/DDBJ whole genome shotgun (WGS) entry which is preliminary data.</text>
</comment>
<organism evidence="1 2">
    <name type="scientific">Viridibacterium curvum</name>
    <dbReference type="NCBI Taxonomy" id="1101404"/>
    <lineage>
        <taxon>Bacteria</taxon>
        <taxon>Pseudomonadati</taxon>
        <taxon>Pseudomonadota</taxon>
        <taxon>Betaproteobacteria</taxon>
        <taxon>Rhodocyclales</taxon>
        <taxon>Rhodocyclaceae</taxon>
        <taxon>Viridibacterium</taxon>
    </lineage>
</organism>
<evidence type="ECO:0000313" key="1">
    <source>
        <dbReference type="EMBL" id="GAA5167629.1"/>
    </source>
</evidence>
<sequence>MISAAPITADLFCEVVVQICATFDWAPTSFDREGEHVVAVTLSPDDAFSEVLWILDAAGQCFRCLVIWRHTLSGTQLTEALVFSALVNERLYLGCVELHLQSGNLLFRDGAAITPGTLHDEIGAVTSRVFDLASRYTHVLQKLQAGVSASEALS</sequence>
<evidence type="ECO:0000313" key="2">
    <source>
        <dbReference type="Proteomes" id="UP001500547"/>
    </source>
</evidence>
<dbReference type="Proteomes" id="UP001500547">
    <property type="component" value="Unassembled WGS sequence"/>
</dbReference>
<keyword evidence="2" id="KW-1185">Reference proteome</keyword>
<reference evidence="2" key="1">
    <citation type="journal article" date="2019" name="Int. J. Syst. Evol. Microbiol.">
        <title>The Global Catalogue of Microorganisms (GCM) 10K type strain sequencing project: providing services to taxonomists for standard genome sequencing and annotation.</title>
        <authorList>
            <consortium name="The Broad Institute Genomics Platform"/>
            <consortium name="The Broad Institute Genome Sequencing Center for Infectious Disease"/>
            <person name="Wu L."/>
            <person name="Ma J."/>
        </authorList>
    </citation>
    <scope>NUCLEOTIDE SEQUENCE [LARGE SCALE GENOMIC DNA]</scope>
    <source>
        <strain evidence="2">JCM 18715</strain>
    </source>
</reference>
<protein>
    <recommendedName>
        <fullName evidence="3">YbjN domain-containing protein</fullName>
    </recommendedName>
</protein>
<gene>
    <name evidence="1" type="ORF">GCM10025770_26600</name>
</gene>
<accession>A0ABP9QUH7</accession>
<name>A0ABP9QUH7_9RHOO</name>
<dbReference type="RefSeq" id="WP_345533519.1">
    <property type="nucleotide sequence ID" value="NZ_BAABLD010000008.1"/>
</dbReference>
<evidence type="ECO:0008006" key="3">
    <source>
        <dbReference type="Google" id="ProtNLM"/>
    </source>
</evidence>
<dbReference type="EMBL" id="BAABLD010000008">
    <property type="protein sequence ID" value="GAA5167629.1"/>
    <property type="molecule type" value="Genomic_DNA"/>
</dbReference>
<proteinExistence type="predicted"/>